<dbReference type="EMBL" id="JAWQEG010002377">
    <property type="protein sequence ID" value="KAK3872413.1"/>
    <property type="molecule type" value="Genomic_DNA"/>
</dbReference>
<evidence type="ECO:0000256" key="8">
    <source>
        <dbReference type="ARBA" id="ARBA00023239"/>
    </source>
</evidence>
<evidence type="ECO:0000256" key="7">
    <source>
        <dbReference type="ARBA" id="ARBA00023007"/>
    </source>
</evidence>
<dbReference type="AlphaFoldDB" id="A0AAE1FEH4"/>
<dbReference type="Gene3D" id="3.30.479.10">
    <property type="entry name" value="6-pyruvoyl tetrahydropterin synthase/QueD"/>
    <property type="match status" value="1"/>
</dbReference>
<sequence>MAEKREGRRPVAVVTRVETFSACHRLHSKQLSDDENRKIFSKCNNPNGHGHNYKLEVSVKGPIDSVTGMVMNVQDLKTIIHQVVMDVMDHKHLDQDVPVFRDSNLVSTTENLAVVVYEAISEHLPKHVGLHEVKIHETDKNIVVYKGEYE</sequence>
<protein>
    <recommendedName>
        <fullName evidence="4">6-pyruvoyltetrahydropterin synthase</fullName>
        <ecNumber evidence="4">4.2.3.12</ecNumber>
    </recommendedName>
</protein>
<evidence type="ECO:0000256" key="3">
    <source>
        <dbReference type="ARBA" id="ARBA00009164"/>
    </source>
</evidence>
<keyword evidence="8" id="KW-0456">Lyase</keyword>
<dbReference type="Pfam" id="PF01242">
    <property type="entry name" value="PTPS"/>
    <property type="match status" value="1"/>
</dbReference>
<accession>A0AAE1FEH4</accession>
<evidence type="ECO:0000256" key="5">
    <source>
        <dbReference type="ARBA" id="ARBA00022723"/>
    </source>
</evidence>
<keyword evidence="5" id="KW-0479">Metal-binding</keyword>
<dbReference type="EC" id="4.2.3.12" evidence="4"/>
<gene>
    <name evidence="9" type="ORF">Pcinc_022513</name>
</gene>
<dbReference type="InterPro" id="IPR038418">
    <property type="entry name" value="6-PTP_synth/QueD_sf"/>
</dbReference>
<dbReference type="SUPFAM" id="SSF55620">
    <property type="entry name" value="Tetrahydrobiopterin biosynthesis enzymes-like"/>
    <property type="match status" value="1"/>
</dbReference>
<comment type="pathway">
    <text evidence="2">Cofactor biosynthesis; tetrahydrobiopterin biosynthesis; tetrahydrobiopterin from 7,8-dihydroneopterin triphosphate: step 1/3.</text>
</comment>
<name>A0AAE1FEH4_PETCI</name>
<dbReference type="GO" id="GO:0006729">
    <property type="term" value="P:tetrahydrobiopterin biosynthetic process"/>
    <property type="evidence" value="ECO:0007669"/>
    <property type="project" value="UniProtKB-KW"/>
</dbReference>
<organism evidence="9 10">
    <name type="scientific">Petrolisthes cinctipes</name>
    <name type="common">Flat porcelain crab</name>
    <dbReference type="NCBI Taxonomy" id="88211"/>
    <lineage>
        <taxon>Eukaryota</taxon>
        <taxon>Metazoa</taxon>
        <taxon>Ecdysozoa</taxon>
        <taxon>Arthropoda</taxon>
        <taxon>Crustacea</taxon>
        <taxon>Multicrustacea</taxon>
        <taxon>Malacostraca</taxon>
        <taxon>Eumalacostraca</taxon>
        <taxon>Eucarida</taxon>
        <taxon>Decapoda</taxon>
        <taxon>Pleocyemata</taxon>
        <taxon>Anomura</taxon>
        <taxon>Galatheoidea</taxon>
        <taxon>Porcellanidae</taxon>
        <taxon>Petrolisthes</taxon>
    </lineage>
</organism>
<dbReference type="PANTHER" id="PTHR12589">
    <property type="entry name" value="PYRUVOYL TETRAHYDROBIOPTERIN SYNTHASE"/>
    <property type="match status" value="1"/>
</dbReference>
<evidence type="ECO:0000313" key="10">
    <source>
        <dbReference type="Proteomes" id="UP001286313"/>
    </source>
</evidence>
<dbReference type="InterPro" id="IPR007115">
    <property type="entry name" value="6-PTP_synth/QueD"/>
</dbReference>
<evidence type="ECO:0000256" key="4">
    <source>
        <dbReference type="ARBA" id="ARBA00013100"/>
    </source>
</evidence>
<keyword evidence="7" id="KW-0783">Tetrahydrobiopterin biosynthesis</keyword>
<dbReference type="PROSITE" id="PS00987">
    <property type="entry name" value="PTPS_1"/>
    <property type="match status" value="1"/>
</dbReference>
<comment type="cofactor">
    <cofactor evidence="1">
        <name>Zn(2+)</name>
        <dbReference type="ChEBI" id="CHEBI:29105"/>
    </cofactor>
</comment>
<keyword evidence="6" id="KW-0862">Zinc</keyword>
<evidence type="ECO:0000256" key="1">
    <source>
        <dbReference type="ARBA" id="ARBA00001947"/>
    </source>
</evidence>
<comment type="caution">
    <text evidence="9">The sequence shown here is derived from an EMBL/GenBank/DDBJ whole genome shotgun (WGS) entry which is preliminary data.</text>
</comment>
<dbReference type="GO" id="GO:0003874">
    <property type="term" value="F:6-pyruvoyltetrahydropterin synthase activity"/>
    <property type="evidence" value="ECO:0007669"/>
    <property type="project" value="UniProtKB-EC"/>
</dbReference>
<evidence type="ECO:0000313" key="9">
    <source>
        <dbReference type="EMBL" id="KAK3872413.1"/>
    </source>
</evidence>
<dbReference type="InterPro" id="IPR022470">
    <property type="entry name" value="PTPS_Cys_AS"/>
</dbReference>
<dbReference type="GO" id="GO:0005739">
    <property type="term" value="C:mitochondrion"/>
    <property type="evidence" value="ECO:0007669"/>
    <property type="project" value="TreeGrafter"/>
</dbReference>
<dbReference type="FunFam" id="3.30.479.10:FF:000003">
    <property type="entry name" value="6-pyruvoyl tetrahydrobiopterin synthase"/>
    <property type="match status" value="1"/>
</dbReference>
<dbReference type="PANTHER" id="PTHR12589:SF7">
    <property type="entry name" value="6-PYRUVOYL TETRAHYDROBIOPTERIN SYNTHASE"/>
    <property type="match status" value="1"/>
</dbReference>
<dbReference type="GO" id="GO:0046872">
    <property type="term" value="F:metal ion binding"/>
    <property type="evidence" value="ECO:0007669"/>
    <property type="project" value="UniProtKB-KW"/>
</dbReference>
<dbReference type="Proteomes" id="UP001286313">
    <property type="component" value="Unassembled WGS sequence"/>
</dbReference>
<evidence type="ECO:0000256" key="2">
    <source>
        <dbReference type="ARBA" id="ARBA00005126"/>
    </source>
</evidence>
<evidence type="ECO:0000256" key="6">
    <source>
        <dbReference type="ARBA" id="ARBA00022833"/>
    </source>
</evidence>
<keyword evidence="10" id="KW-1185">Reference proteome</keyword>
<reference evidence="9" key="1">
    <citation type="submission" date="2023-10" db="EMBL/GenBank/DDBJ databases">
        <title>Genome assemblies of two species of porcelain crab, Petrolisthes cinctipes and Petrolisthes manimaculis (Anomura: Porcellanidae).</title>
        <authorList>
            <person name="Angst P."/>
        </authorList>
    </citation>
    <scope>NUCLEOTIDE SEQUENCE</scope>
    <source>
        <strain evidence="9">PB745_01</strain>
        <tissue evidence="9">Gill</tissue>
    </source>
</reference>
<comment type="similarity">
    <text evidence="3">Belongs to the PTPS family.</text>
</comment>
<proteinExistence type="inferred from homology"/>